<protein>
    <submittedName>
        <fullName evidence="1">Uncharacterized protein</fullName>
    </submittedName>
</protein>
<gene>
    <name evidence="1" type="ORF">CR513_16485</name>
</gene>
<evidence type="ECO:0000313" key="1">
    <source>
        <dbReference type="EMBL" id="RDY00342.1"/>
    </source>
</evidence>
<proteinExistence type="predicted"/>
<organism evidence="1 2">
    <name type="scientific">Mucuna pruriens</name>
    <name type="common">Velvet bean</name>
    <name type="synonym">Dolichos pruriens</name>
    <dbReference type="NCBI Taxonomy" id="157652"/>
    <lineage>
        <taxon>Eukaryota</taxon>
        <taxon>Viridiplantae</taxon>
        <taxon>Streptophyta</taxon>
        <taxon>Embryophyta</taxon>
        <taxon>Tracheophyta</taxon>
        <taxon>Spermatophyta</taxon>
        <taxon>Magnoliopsida</taxon>
        <taxon>eudicotyledons</taxon>
        <taxon>Gunneridae</taxon>
        <taxon>Pentapetalae</taxon>
        <taxon>rosids</taxon>
        <taxon>fabids</taxon>
        <taxon>Fabales</taxon>
        <taxon>Fabaceae</taxon>
        <taxon>Papilionoideae</taxon>
        <taxon>50 kb inversion clade</taxon>
        <taxon>NPAAA clade</taxon>
        <taxon>indigoferoid/millettioid clade</taxon>
        <taxon>Phaseoleae</taxon>
        <taxon>Mucuna</taxon>
    </lineage>
</organism>
<comment type="caution">
    <text evidence="1">The sequence shown here is derived from an EMBL/GenBank/DDBJ whole genome shotgun (WGS) entry which is preliminary data.</text>
</comment>
<evidence type="ECO:0000313" key="2">
    <source>
        <dbReference type="Proteomes" id="UP000257109"/>
    </source>
</evidence>
<sequence length="130" mass="15073">MVYHGIVSLLLAALLVNEFIQERIKSLTNTLELLLQILKIKPPKKGQYLFPDIILIMLLYVMSWNMELSSTCAYSMQDFLAMSCIILSVSSFRIPEKECTRCVESTSREVMRRRLRQCSPWEQDPTVVLL</sequence>
<keyword evidence="2" id="KW-1185">Reference proteome</keyword>
<dbReference type="EMBL" id="QJKJ01003018">
    <property type="protein sequence ID" value="RDY00342.1"/>
    <property type="molecule type" value="Genomic_DNA"/>
</dbReference>
<feature type="non-terminal residue" evidence="1">
    <location>
        <position position="1"/>
    </location>
</feature>
<dbReference type="Proteomes" id="UP000257109">
    <property type="component" value="Unassembled WGS sequence"/>
</dbReference>
<dbReference type="AlphaFoldDB" id="A0A371HC39"/>
<name>A0A371HC39_MUCPR</name>
<reference evidence="1" key="1">
    <citation type="submission" date="2018-05" db="EMBL/GenBank/DDBJ databases">
        <title>Draft genome of Mucuna pruriens seed.</title>
        <authorList>
            <person name="Nnadi N.E."/>
            <person name="Vos R."/>
            <person name="Hasami M.H."/>
            <person name="Devisetty U.K."/>
            <person name="Aguiy J.C."/>
        </authorList>
    </citation>
    <scope>NUCLEOTIDE SEQUENCE [LARGE SCALE GENOMIC DNA]</scope>
    <source>
        <strain evidence="1">JCA_2017</strain>
    </source>
</reference>
<accession>A0A371HC39</accession>